<keyword evidence="5" id="KW-0949">S-adenosyl-L-methionine</keyword>
<dbReference type="HOGENOM" id="CLU_065200_6_0_1"/>
<dbReference type="PANTHER" id="PTHR12714:SF9">
    <property type="entry name" value="PROTEIN-S-ISOPRENYLCYSTEINE O-METHYLTRANSFERASE"/>
    <property type="match status" value="1"/>
</dbReference>
<keyword evidence="2" id="KW-0812">Transmembrane</keyword>
<dbReference type="Pfam" id="PF04140">
    <property type="entry name" value="ICMT"/>
    <property type="match status" value="1"/>
</dbReference>
<proteinExistence type="inferred from homology"/>
<sequence>MNANAFLDASNWLVLVNAISFYLTSTPPNRPLAESGQIIKSTYEKTVIARALAHKTFVCSVCALHILSAVAGEELGLCAARSPSSPAIPSTTMIAATCVGLAMNAIRLWCFSTLGKHFDFQVNIKKTHQLVTSGPYSFVRHPSYISGFSVWATATVVLFSEDHWFSRCARQSTVGRVAGWLWLVEVAMLGYNFLVVRPKAEDEGLKEHFGKEWNEWAARVPYRIFPYIY</sequence>
<keyword evidence="5" id="KW-0808">Transferase</keyword>
<dbReference type="Gene3D" id="1.20.120.1630">
    <property type="match status" value="1"/>
</dbReference>
<dbReference type="EC" id="2.1.1.100" evidence="5"/>
<dbReference type="STRING" id="1137138.A0A067N4V7"/>
<dbReference type="PANTHER" id="PTHR12714">
    <property type="entry name" value="PROTEIN-S ISOPRENYLCYSTEINE O-METHYLTRANSFERASE"/>
    <property type="match status" value="1"/>
</dbReference>
<name>A0A067N4V7_PLEO1</name>
<dbReference type="InterPro" id="IPR007269">
    <property type="entry name" value="ICMT_MeTrfase"/>
</dbReference>
<dbReference type="InParanoid" id="A0A067N4V7"/>
<keyword evidence="5" id="KW-0489">Methyltransferase</keyword>
<evidence type="ECO:0000256" key="2">
    <source>
        <dbReference type="ARBA" id="ARBA00022692"/>
    </source>
</evidence>
<feature type="signal peptide" evidence="6">
    <location>
        <begin position="1"/>
        <end position="18"/>
    </location>
</feature>
<dbReference type="GO" id="GO:0005789">
    <property type="term" value="C:endoplasmic reticulum membrane"/>
    <property type="evidence" value="ECO:0007669"/>
    <property type="project" value="UniProtKB-SubCell"/>
</dbReference>
<gene>
    <name evidence="7" type="ORF">PLEOSDRAFT_1114272</name>
</gene>
<comment type="subcellular location">
    <subcellularLocation>
        <location evidence="5">Endoplasmic reticulum membrane</location>
        <topology evidence="5">Multi-pass membrane protein</topology>
    </subcellularLocation>
    <subcellularLocation>
        <location evidence="1">Membrane</location>
        <topology evidence="1">Multi-pass membrane protein</topology>
    </subcellularLocation>
</comment>
<feature type="chain" id="PRO_5001646244" description="Protein-S-isoprenylcysteine O-methyltransferase" evidence="6">
    <location>
        <begin position="19"/>
        <end position="229"/>
    </location>
</feature>
<dbReference type="Proteomes" id="UP000027073">
    <property type="component" value="Unassembled WGS sequence"/>
</dbReference>
<dbReference type="GO" id="GO:0032259">
    <property type="term" value="P:methylation"/>
    <property type="evidence" value="ECO:0007669"/>
    <property type="project" value="UniProtKB-KW"/>
</dbReference>
<evidence type="ECO:0000256" key="5">
    <source>
        <dbReference type="RuleBase" id="RU362022"/>
    </source>
</evidence>
<dbReference type="AlphaFoldDB" id="A0A067N4V7"/>
<evidence type="ECO:0000256" key="3">
    <source>
        <dbReference type="ARBA" id="ARBA00022989"/>
    </source>
</evidence>
<dbReference type="GO" id="GO:0004671">
    <property type="term" value="F:protein C-terminal S-isoprenylcysteine carboxyl O-methyltransferase activity"/>
    <property type="evidence" value="ECO:0007669"/>
    <property type="project" value="UniProtKB-EC"/>
</dbReference>
<evidence type="ECO:0000313" key="8">
    <source>
        <dbReference type="Proteomes" id="UP000027073"/>
    </source>
</evidence>
<keyword evidence="3" id="KW-1133">Transmembrane helix</keyword>
<evidence type="ECO:0000256" key="4">
    <source>
        <dbReference type="ARBA" id="ARBA00023136"/>
    </source>
</evidence>
<dbReference type="EMBL" id="KL198013">
    <property type="protein sequence ID" value="KDQ23068.1"/>
    <property type="molecule type" value="Genomic_DNA"/>
</dbReference>
<evidence type="ECO:0000256" key="1">
    <source>
        <dbReference type="ARBA" id="ARBA00004141"/>
    </source>
</evidence>
<evidence type="ECO:0000313" key="7">
    <source>
        <dbReference type="EMBL" id="KDQ23068.1"/>
    </source>
</evidence>
<dbReference type="VEuPathDB" id="FungiDB:PLEOSDRAFT_1114272"/>
<accession>A0A067N4V7</accession>
<protein>
    <recommendedName>
        <fullName evidence="5">Protein-S-isoprenylcysteine O-methyltransferase</fullName>
        <ecNumber evidence="5">2.1.1.100</ecNumber>
    </recommendedName>
</protein>
<organism evidence="7 8">
    <name type="scientific">Pleurotus ostreatus (strain PC15)</name>
    <name type="common">Oyster mushroom</name>
    <dbReference type="NCBI Taxonomy" id="1137138"/>
    <lineage>
        <taxon>Eukaryota</taxon>
        <taxon>Fungi</taxon>
        <taxon>Dikarya</taxon>
        <taxon>Basidiomycota</taxon>
        <taxon>Agaricomycotina</taxon>
        <taxon>Agaricomycetes</taxon>
        <taxon>Agaricomycetidae</taxon>
        <taxon>Agaricales</taxon>
        <taxon>Pleurotineae</taxon>
        <taxon>Pleurotaceae</taxon>
        <taxon>Pleurotus</taxon>
    </lineage>
</organism>
<keyword evidence="5" id="KW-0256">Endoplasmic reticulum</keyword>
<keyword evidence="6" id="KW-0732">Signal</keyword>
<comment type="similarity">
    <text evidence="5">Belongs to the class VI-like SAM-binding methyltransferase superfamily. Isoprenylcysteine carboxyl methyltransferase family.</text>
</comment>
<reference evidence="8" key="1">
    <citation type="journal article" date="2014" name="Proc. Natl. Acad. Sci. U.S.A.">
        <title>Extensive sampling of basidiomycete genomes demonstrates inadequacy of the white-rot/brown-rot paradigm for wood decay fungi.</title>
        <authorList>
            <person name="Riley R."/>
            <person name="Salamov A.A."/>
            <person name="Brown D.W."/>
            <person name="Nagy L.G."/>
            <person name="Floudas D."/>
            <person name="Held B.W."/>
            <person name="Levasseur A."/>
            <person name="Lombard V."/>
            <person name="Morin E."/>
            <person name="Otillar R."/>
            <person name="Lindquist E.A."/>
            <person name="Sun H."/>
            <person name="LaButti K.M."/>
            <person name="Schmutz J."/>
            <person name="Jabbour D."/>
            <person name="Luo H."/>
            <person name="Baker S.E."/>
            <person name="Pisabarro A.G."/>
            <person name="Walton J.D."/>
            <person name="Blanchette R.A."/>
            <person name="Henrissat B."/>
            <person name="Martin F."/>
            <person name="Cullen D."/>
            <person name="Hibbett D.S."/>
            <person name="Grigoriev I.V."/>
        </authorList>
    </citation>
    <scope>NUCLEOTIDE SEQUENCE [LARGE SCALE GENOMIC DNA]</scope>
    <source>
        <strain evidence="8">PC15</strain>
    </source>
</reference>
<comment type="catalytic activity">
    <reaction evidence="5">
        <text>[protein]-C-terminal S-[(2E,6E)-farnesyl]-L-cysteine + S-adenosyl-L-methionine = [protein]-C-terminal S-[(2E,6E)-farnesyl]-L-cysteine methyl ester + S-adenosyl-L-homocysteine</text>
        <dbReference type="Rhea" id="RHEA:21672"/>
        <dbReference type="Rhea" id="RHEA-COMP:12125"/>
        <dbReference type="Rhea" id="RHEA-COMP:12126"/>
        <dbReference type="ChEBI" id="CHEBI:57856"/>
        <dbReference type="ChEBI" id="CHEBI:59789"/>
        <dbReference type="ChEBI" id="CHEBI:90510"/>
        <dbReference type="ChEBI" id="CHEBI:90511"/>
        <dbReference type="EC" id="2.1.1.100"/>
    </reaction>
</comment>
<evidence type="ECO:0000256" key="6">
    <source>
        <dbReference type="SAM" id="SignalP"/>
    </source>
</evidence>
<keyword evidence="4" id="KW-0472">Membrane</keyword>